<keyword evidence="1" id="KW-0596">Phosphopantetheine</keyword>
<dbReference type="GO" id="GO:0016491">
    <property type="term" value="F:oxidoreductase activity"/>
    <property type="evidence" value="ECO:0007669"/>
    <property type="project" value="InterPro"/>
</dbReference>
<dbReference type="Pfam" id="PF00975">
    <property type="entry name" value="Thioesterase"/>
    <property type="match status" value="1"/>
</dbReference>
<dbReference type="Pfam" id="PF00550">
    <property type="entry name" value="PP-binding"/>
    <property type="match status" value="1"/>
</dbReference>
<dbReference type="GO" id="GO:0031177">
    <property type="term" value="F:phosphopantetheine binding"/>
    <property type="evidence" value="ECO:0007669"/>
    <property type="project" value="InterPro"/>
</dbReference>
<dbReference type="PANTHER" id="PTHR45527">
    <property type="entry name" value="NONRIBOSOMAL PEPTIDE SYNTHETASE"/>
    <property type="match status" value="1"/>
</dbReference>
<dbReference type="GO" id="GO:0043041">
    <property type="term" value="P:amino acid activation for nonribosomal peptide biosynthetic process"/>
    <property type="evidence" value="ECO:0007669"/>
    <property type="project" value="TreeGrafter"/>
</dbReference>
<dbReference type="InterPro" id="IPR009081">
    <property type="entry name" value="PP-bd_ACP"/>
</dbReference>
<evidence type="ECO:0000256" key="2">
    <source>
        <dbReference type="ARBA" id="ARBA00022553"/>
    </source>
</evidence>
<dbReference type="GO" id="GO:0044550">
    <property type="term" value="P:secondary metabolite biosynthetic process"/>
    <property type="evidence" value="ECO:0007669"/>
    <property type="project" value="TreeGrafter"/>
</dbReference>
<evidence type="ECO:0000259" key="3">
    <source>
        <dbReference type="PROSITE" id="PS50075"/>
    </source>
</evidence>
<sequence length="1300" mass="146428">MSTLLYQRETLPALDSELLTSIHQPCLFTMLDSQVEMYPEHIAVQDCDSSIDYATFKTLVAHNAQLINQHIKADEPCIGLYCDPSLEMITGAWSILASEHAYLPLAPEYPEERIRYMVADSGVRVILTQPHLKSQLESIVPRNITVLTQAELQVLDKSDTIHTVELSVPNDNQLAYIIYTSGSSGKPKGVMVTYANISHQIAFMKEQFNFNQHDRILQKTPASFDAAQWEILAPAFGSQVVVGPKDCYRDPDAIIETLLNHDISILQCVPTLLQALVDHPLFTDCLRLNKVFSGGETLTRKLAGEFLQCLPHAELTNLYGPTECTINSSTFTLSRDELANYPDAMSIGKPVANTLYHVLREDGQPARVGEIGELHISGVQVAKGYYQRPDMTNEKFIANSSPYLPGHEVMYKTGDLVKQDLQGYTHFVGRADRQIKLRGYRVELDEIRLAIENHQWVKTAAMVVKNDPRTGHQNLIACVELDERQAALMDQGNHDSHHQSKSNKLQVKAQLSNSGCRDLNHCDAIDALPLPGKTATATQQANAFGRKTYRFFEGETPVSKAMLLSVLERQPTPAQHSRDVETLSLSAFGHLIRNFGQFISEERLLPKYAYASPGALYATQMYFEIRGLLGITPGIYYYHPAAHCLIKIHTLSAAHVPTLNVHFIGKWGAIEPVYKNNLLEVLEMETGHMLGLFDELLPEHGLSLLQDYSIERDKLPTWYDGESEDVYLGSYRFEPYRVTHQPTSPQCLVQIHDDKVEGLLPGLYQYQDGDLHWLTDQMLQKNDVIAINQKVFERSSFGIGLVCNDEKIDDHYVNLGRALHRLQSNTSRIGIMSSGYSSKTNNDLPAAIKMRTILAEYGQPMKCLYFGVGGPISEAQYTSEGMNEDRVHMQGPTEILKDELALLLPQYMIPNKVLLLNKLPQTANGKIDYIALSQLDELKQINANRALEPLTTETEQKIGEIWCRIMKWESVSATDNFFESGGNSLTAVALVNRINSHFGIKMPLQVLFHTPSVSGLAHWIDNNLSAQDPCSRLVHLNQSLHSPVFCWPGLGGYPLNLKYLANELFTERAFYGVQAEGINADETPLASISDMAKADIQQIKKVQPEGPYTLWGYSFGARVAFEAAAQLEAMGETVEALYLLAPGAPITQMEREQKFKHNASFKNPVFLAILFSVFAHKVEGRLMERCLELCRSEQEFVAFICERFPMLEPDLVKRIIRIVTMTYGFSYQFEELKNRCLNAPVTIVKAQDDHYSFLEKATTFSRERPTYVELDADHYQVLKAFGVQELKQKLWVNNQEQHKK</sequence>
<dbReference type="Proteomes" id="UP000092544">
    <property type="component" value="Unassembled WGS sequence"/>
</dbReference>
<dbReference type="SUPFAM" id="SSF53474">
    <property type="entry name" value="alpha/beta-Hydrolases"/>
    <property type="match status" value="1"/>
</dbReference>
<keyword evidence="5" id="KW-1185">Reference proteome</keyword>
<organism evidence="4 5">
    <name type="scientific">Marinomonas spartinae</name>
    <dbReference type="NCBI Taxonomy" id="1792290"/>
    <lineage>
        <taxon>Bacteria</taxon>
        <taxon>Pseudomonadati</taxon>
        <taxon>Pseudomonadota</taxon>
        <taxon>Gammaproteobacteria</taxon>
        <taxon>Oceanospirillales</taxon>
        <taxon>Oceanospirillaceae</taxon>
        <taxon>Marinomonas</taxon>
    </lineage>
</organism>
<dbReference type="Gene3D" id="3.40.50.1820">
    <property type="entry name" value="alpha/beta hydrolase"/>
    <property type="match status" value="1"/>
</dbReference>
<dbReference type="InterPro" id="IPR045851">
    <property type="entry name" value="AMP-bd_C_sf"/>
</dbReference>
<dbReference type="STRING" id="1792290.MSP8886_00075"/>
<dbReference type="InterPro" id="IPR010071">
    <property type="entry name" value="AA_adenyl_dom"/>
</dbReference>
<dbReference type="PANTHER" id="PTHR45527:SF1">
    <property type="entry name" value="FATTY ACID SYNTHASE"/>
    <property type="match status" value="1"/>
</dbReference>
<dbReference type="Gene3D" id="1.10.1200.10">
    <property type="entry name" value="ACP-like"/>
    <property type="match status" value="1"/>
</dbReference>
<dbReference type="InterPro" id="IPR006162">
    <property type="entry name" value="Ppantetheine_attach_site"/>
</dbReference>
<reference evidence="4 5" key="1">
    <citation type="submission" date="2016-06" db="EMBL/GenBank/DDBJ databases">
        <authorList>
            <person name="Kjaerup R.B."/>
            <person name="Dalgaard T.S."/>
            <person name="Juul-Madsen H.R."/>
        </authorList>
    </citation>
    <scope>NUCLEOTIDE SEQUENCE [LARGE SCALE GENOMIC DNA]</scope>
    <source>
        <strain evidence="4 5">CECT 8886</strain>
    </source>
</reference>
<accession>A0A1A8SZ85</accession>
<dbReference type="SUPFAM" id="SSF47336">
    <property type="entry name" value="ACP-like"/>
    <property type="match status" value="1"/>
</dbReference>
<dbReference type="InterPro" id="IPR020806">
    <property type="entry name" value="PKS_PP-bd"/>
</dbReference>
<dbReference type="InterPro" id="IPR036736">
    <property type="entry name" value="ACP-like_sf"/>
</dbReference>
<dbReference type="PROSITE" id="PS00455">
    <property type="entry name" value="AMP_BINDING"/>
    <property type="match status" value="1"/>
</dbReference>
<dbReference type="InterPro" id="IPR001031">
    <property type="entry name" value="Thioesterase"/>
</dbReference>
<name>A0A1A8SZ85_9GAMM</name>
<dbReference type="CDD" id="cd05930">
    <property type="entry name" value="A_NRPS"/>
    <property type="match status" value="1"/>
</dbReference>
<dbReference type="InterPro" id="IPR042099">
    <property type="entry name" value="ANL_N_sf"/>
</dbReference>
<dbReference type="GO" id="GO:0005737">
    <property type="term" value="C:cytoplasm"/>
    <property type="evidence" value="ECO:0007669"/>
    <property type="project" value="TreeGrafter"/>
</dbReference>
<proteinExistence type="predicted"/>
<feature type="domain" description="Carrier" evidence="3">
    <location>
        <begin position="949"/>
        <end position="1024"/>
    </location>
</feature>
<dbReference type="SMART" id="SM00823">
    <property type="entry name" value="PKS_PP"/>
    <property type="match status" value="1"/>
</dbReference>
<dbReference type="PROSITE" id="PS00012">
    <property type="entry name" value="PHOSPHOPANTETHEINE"/>
    <property type="match status" value="1"/>
</dbReference>
<protein>
    <submittedName>
        <fullName evidence="4">Dimodular nonribosomal peptide synthase</fullName>
    </submittedName>
</protein>
<dbReference type="EMBL" id="FLOB01000001">
    <property type="protein sequence ID" value="SBS24763.1"/>
    <property type="molecule type" value="Genomic_DNA"/>
</dbReference>
<dbReference type="RefSeq" id="WP_083200697.1">
    <property type="nucleotide sequence ID" value="NZ_FLOB01000001.1"/>
</dbReference>
<dbReference type="InterPro" id="IPR020845">
    <property type="entry name" value="AMP-binding_CS"/>
</dbReference>
<dbReference type="InterPro" id="IPR000415">
    <property type="entry name" value="Nitroreductase-like"/>
</dbReference>
<dbReference type="Gene3D" id="3.30.300.30">
    <property type="match status" value="2"/>
</dbReference>
<dbReference type="Gene3D" id="3.40.50.12780">
    <property type="entry name" value="N-terminal domain of ligase-like"/>
    <property type="match status" value="1"/>
</dbReference>
<dbReference type="NCBIfam" id="TIGR01733">
    <property type="entry name" value="AA-adenyl-dom"/>
    <property type="match status" value="1"/>
</dbReference>
<gene>
    <name evidence="4" type="primary">dhbF_1</name>
    <name evidence="4" type="ORF">MSP8886_00075</name>
</gene>
<dbReference type="InterPro" id="IPR029058">
    <property type="entry name" value="AB_hydrolase_fold"/>
</dbReference>
<evidence type="ECO:0000256" key="1">
    <source>
        <dbReference type="ARBA" id="ARBA00022450"/>
    </source>
</evidence>
<evidence type="ECO:0000313" key="5">
    <source>
        <dbReference type="Proteomes" id="UP000092544"/>
    </source>
</evidence>
<keyword evidence="2" id="KW-0597">Phosphoprotein</keyword>
<dbReference type="Gene3D" id="3.40.109.10">
    <property type="entry name" value="NADH Oxidase"/>
    <property type="match status" value="1"/>
</dbReference>
<dbReference type="PROSITE" id="PS50075">
    <property type="entry name" value="CARRIER"/>
    <property type="match status" value="1"/>
</dbReference>
<dbReference type="SUPFAM" id="SSF56801">
    <property type="entry name" value="Acetyl-CoA synthetase-like"/>
    <property type="match status" value="1"/>
</dbReference>
<evidence type="ECO:0000313" key="4">
    <source>
        <dbReference type="EMBL" id="SBS24763.1"/>
    </source>
</evidence>
<dbReference type="OrthoDB" id="9757559at2"/>
<dbReference type="InterPro" id="IPR000873">
    <property type="entry name" value="AMP-dep_synth/lig_dom"/>
</dbReference>
<dbReference type="Pfam" id="PF00501">
    <property type="entry name" value="AMP-binding"/>
    <property type="match status" value="1"/>
</dbReference>